<gene>
    <name evidence="2" type="ORF">IQ247_07595</name>
</gene>
<accession>A0A8J7JSI3</accession>
<dbReference type="Proteomes" id="UP000620559">
    <property type="component" value="Unassembled WGS sequence"/>
</dbReference>
<evidence type="ECO:0000256" key="1">
    <source>
        <dbReference type="SAM" id="Phobius"/>
    </source>
</evidence>
<keyword evidence="1" id="KW-0472">Membrane</keyword>
<reference evidence="2" key="1">
    <citation type="submission" date="2020-10" db="EMBL/GenBank/DDBJ databases">
        <authorList>
            <person name="Castelo-Branco R."/>
            <person name="Eusebio N."/>
            <person name="Adriana R."/>
            <person name="Vieira A."/>
            <person name="Brugerolle De Fraissinette N."/>
            <person name="Rezende De Castro R."/>
            <person name="Schneider M.P."/>
            <person name="Vasconcelos V."/>
            <person name="Leao P.N."/>
        </authorList>
    </citation>
    <scope>NUCLEOTIDE SEQUENCE</scope>
    <source>
        <strain evidence="2">LEGE 06105</strain>
    </source>
</reference>
<organism evidence="2 3">
    <name type="scientific">Plectonema cf. radiosum LEGE 06105</name>
    <dbReference type="NCBI Taxonomy" id="945769"/>
    <lineage>
        <taxon>Bacteria</taxon>
        <taxon>Bacillati</taxon>
        <taxon>Cyanobacteriota</taxon>
        <taxon>Cyanophyceae</taxon>
        <taxon>Oscillatoriophycideae</taxon>
        <taxon>Oscillatoriales</taxon>
        <taxon>Microcoleaceae</taxon>
        <taxon>Plectonema</taxon>
    </lineage>
</organism>
<name>A0A8J7JSI3_9CYAN</name>
<dbReference type="AlphaFoldDB" id="A0A8J7JSI3"/>
<keyword evidence="1" id="KW-1133">Transmembrane helix</keyword>
<keyword evidence="3" id="KW-1185">Reference proteome</keyword>
<dbReference type="EMBL" id="JADEWL010000016">
    <property type="protein sequence ID" value="MBE9212579.1"/>
    <property type="molecule type" value="Genomic_DNA"/>
</dbReference>
<evidence type="ECO:0000313" key="2">
    <source>
        <dbReference type="EMBL" id="MBE9212579.1"/>
    </source>
</evidence>
<sequence length="83" mass="8984">MKDKLLNLLNIVLVADVFLVLISFGWFAVAVIGRSTGVPLGLDLWYKLWEPLFTPAIGILMAGAILSGIISWISRKLAIGSGE</sequence>
<comment type="caution">
    <text evidence="2">The sequence shown here is derived from an EMBL/GenBank/DDBJ whole genome shotgun (WGS) entry which is preliminary data.</text>
</comment>
<evidence type="ECO:0000313" key="3">
    <source>
        <dbReference type="Proteomes" id="UP000620559"/>
    </source>
</evidence>
<feature type="transmembrane region" description="Helical" evidence="1">
    <location>
        <begin position="52"/>
        <end position="73"/>
    </location>
</feature>
<dbReference type="RefSeq" id="WP_193918667.1">
    <property type="nucleotide sequence ID" value="NZ_JADEWL010000016.1"/>
</dbReference>
<protein>
    <submittedName>
        <fullName evidence="2">Uncharacterized protein</fullName>
    </submittedName>
</protein>
<feature type="transmembrane region" description="Helical" evidence="1">
    <location>
        <begin position="7"/>
        <end position="32"/>
    </location>
</feature>
<proteinExistence type="predicted"/>
<keyword evidence="1" id="KW-0812">Transmembrane</keyword>